<dbReference type="OrthoDB" id="9814088at2"/>
<evidence type="ECO:0000313" key="5">
    <source>
        <dbReference type="EMBL" id="TNC43557.1"/>
    </source>
</evidence>
<dbReference type="Proteomes" id="UP000305887">
    <property type="component" value="Unassembled WGS sequence"/>
</dbReference>
<dbReference type="SMART" id="SM00487">
    <property type="entry name" value="DEXDc"/>
    <property type="match status" value="1"/>
</dbReference>
<sequence length="1015" mass="112756">MNTISAPPSPPQPGEIVRLRGDPGRMGRLEQIVEVRRRPYGVVLFPSGPSRVPLESLEPLPAQLESPLDLLRRGALEGPEGLRRHLAHIRLSGRLSDVLYSLEATDTEFFAHQFKPVLKLLNSPTGHLLIADEVGLGKTIEAGLIWTELAARLQHRRLVVVCPKVLCDKWKLELQGKFDLDARIMGPDDLTAALTSPSKQRKGFIAVCGMQGLRPRPKADRTGTAADRLAEACEGIEAFDARIDMLIVDEAHHMRNPGTQTNLLGQMLVRLASNVVMLSATPINLRNRDLHSLLRLVDPITFRDERALDDIVDANAPVIAARDAVLRGEGPAEVARLLKAASRHPLLAGTRQLARLRDEVLSAGNLDPDRRAYLAARIENANLLGNVVNRTRRRDVDDLRVERRVSAMKAGMTAAEREVYQGATAAIQDFAETRGLPVGFLTVTPQRMVASCLPATVAHWRRGLGLEGFEDEDEEEDGDPGSLRQELGRLALGIADADDLEAQDTKFSLFLSLLREHLVQRPGEKLVVFSTFRPTLAYLRRRLGDAGILAVVMDGQVKDRTELVERFRTEPDLPVLLSSEVGSEGIDLQFASTVINYDLPWNPMRVEQRIGRVDRLGQEAEAITVINLVHADTIDERIWDRLYGRLKLCETALGGFEDILGQEMAGITRDLLSGRMSPDERDRRIDRAAQAIANRRAHEEELEREASALIAHGDYVLREIQAKRDGQHLISDDDIVEYLRLGLGTLHSGCDLQRDPMADRLELRLTPEARHELEQWAKARALDPGPLSRASGPVAFRLGRSTPRNRLPRLGQAHPLVRYVSDRLSQRGDMRAPAVAFACSADGASGLEPGLYLGAVQAWTFGEGSEIRLAYSLIPFGTGDTIEPGDAERVLRRSVPASRAWTTVFEEIDLEESARRVSELLEDLFIRFDEERERKTSEISDRIAIQIATLERGAAEDRVRIERQIVPGGALEAANRARLTRLNERIEQRRRQIEKQGGGVPSNRDVAVILLKVEG</sequence>
<dbReference type="InterPro" id="IPR000330">
    <property type="entry name" value="SNF2_N"/>
</dbReference>
<dbReference type="GO" id="GO:0005524">
    <property type="term" value="F:ATP binding"/>
    <property type="evidence" value="ECO:0007669"/>
    <property type="project" value="InterPro"/>
</dbReference>
<evidence type="ECO:0000256" key="2">
    <source>
        <dbReference type="SAM" id="MobiDB-lite"/>
    </source>
</evidence>
<feature type="region of interest" description="Disordered" evidence="2">
    <location>
        <begin position="1"/>
        <end position="22"/>
    </location>
</feature>
<name>A0A5C4MI89_9RHOB</name>
<proteinExistence type="predicted"/>
<dbReference type="PANTHER" id="PTHR45766:SF6">
    <property type="entry name" value="SWI_SNF-RELATED MATRIX-ASSOCIATED ACTIN-DEPENDENT REGULATOR OF CHROMATIN SUBFAMILY A-LIKE PROTEIN 1"/>
    <property type="match status" value="1"/>
</dbReference>
<dbReference type="Pfam" id="PF00271">
    <property type="entry name" value="Helicase_C"/>
    <property type="match status" value="1"/>
</dbReference>
<dbReference type="PANTHER" id="PTHR45766">
    <property type="entry name" value="DNA ANNEALING HELICASE AND ENDONUCLEASE ZRANB3 FAMILY MEMBER"/>
    <property type="match status" value="1"/>
</dbReference>
<keyword evidence="5" id="KW-0547">Nucleotide-binding</keyword>
<dbReference type="Gene3D" id="3.40.50.10810">
    <property type="entry name" value="Tandem AAA-ATPase domain"/>
    <property type="match status" value="1"/>
</dbReference>
<keyword evidence="6" id="KW-1185">Reference proteome</keyword>
<dbReference type="Pfam" id="PF00176">
    <property type="entry name" value="SNF2-rel_dom"/>
    <property type="match status" value="1"/>
</dbReference>
<evidence type="ECO:0000313" key="6">
    <source>
        <dbReference type="Proteomes" id="UP000305887"/>
    </source>
</evidence>
<evidence type="ECO:0000256" key="1">
    <source>
        <dbReference type="ARBA" id="ARBA00022801"/>
    </source>
</evidence>
<dbReference type="Gene3D" id="3.40.50.300">
    <property type="entry name" value="P-loop containing nucleotide triphosphate hydrolases"/>
    <property type="match status" value="1"/>
</dbReference>
<dbReference type="InterPro" id="IPR001650">
    <property type="entry name" value="Helicase_C-like"/>
</dbReference>
<dbReference type="EMBL" id="VDFU01000065">
    <property type="protein sequence ID" value="TNC43557.1"/>
    <property type="molecule type" value="Genomic_DNA"/>
</dbReference>
<dbReference type="GO" id="GO:0016787">
    <property type="term" value="F:hydrolase activity"/>
    <property type="evidence" value="ECO:0007669"/>
    <property type="project" value="UniProtKB-KW"/>
</dbReference>
<dbReference type="SMART" id="SM00490">
    <property type="entry name" value="HELICc"/>
    <property type="match status" value="1"/>
</dbReference>
<dbReference type="InterPro" id="IPR027417">
    <property type="entry name" value="P-loop_NTPase"/>
</dbReference>
<dbReference type="SUPFAM" id="SSF52540">
    <property type="entry name" value="P-loop containing nucleoside triphosphate hydrolases"/>
    <property type="match status" value="2"/>
</dbReference>
<keyword evidence="5" id="KW-0067">ATP-binding</keyword>
<reference evidence="5 6" key="1">
    <citation type="submission" date="2019-06" db="EMBL/GenBank/DDBJ databases">
        <title>YIM 131921 draft genome.</title>
        <authorList>
            <person name="Jiang L."/>
        </authorList>
    </citation>
    <scope>NUCLEOTIDE SEQUENCE [LARGE SCALE GENOMIC DNA]</scope>
    <source>
        <strain evidence="5 6">YIM 131921</strain>
    </source>
</reference>
<feature type="domain" description="Helicase C-terminal" evidence="4">
    <location>
        <begin position="513"/>
        <end position="667"/>
    </location>
</feature>
<dbReference type="PROSITE" id="PS51194">
    <property type="entry name" value="HELICASE_CTER"/>
    <property type="match status" value="1"/>
</dbReference>
<dbReference type="RefSeq" id="WP_139079095.1">
    <property type="nucleotide sequence ID" value="NZ_VDFU01000065.1"/>
</dbReference>
<organism evidence="5 6">
    <name type="scientific">Rubellimicrobium rubrum</name>
    <dbReference type="NCBI Taxonomy" id="2585369"/>
    <lineage>
        <taxon>Bacteria</taxon>
        <taxon>Pseudomonadati</taxon>
        <taxon>Pseudomonadota</taxon>
        <taxon>Alphaproteobacteria</taxon>
        <taxon>Rhodobacterales</taxon>
        <taxon>Roseobacteraceae</taxon>
        <taxon>Rubellimicrobium</taxon>
    </lineage>
</organism>
<dbReference type="InterPro" id="IPR014001">
    <property type="entry name" value="Helicase_ATP-bd"/>
</dbReference>
<keyword evidence="1" id="KW-0378">Hydrolase</keyword>
<protein>
    <submittedName>
        <fullName evidence="5">DEAD/DEAH box helicase</fullName>
    </submittedName>
</protein>
<dbReference type="GO" id="GO:0004386">
    <property type="term" value="F:helicase activity"/>
    <property type="evidence" value="ECO:0007669"/>
    <property type="project" value="UniProtKB-KW"/>
</dbReference>
<accession>A0A5C4MI89</accession>
<gene>
    <name evidence="5" type="ORF">FHG66_20965</name>
</gene>
<feature type="domain" description="Helicase ATP-binding" evidence="3">
    <location>
        <begin position="119"/>
        <end position="300"/>
    </location>
</feature>
<dbReference type="InterPro" id="IPR038718">
    <property type="entry name" value="SNF2-like_sf"/>
</dbReference>
<dbReference type="CDD" id="cd18793">
    <property type="entry name" value="SF2_C_SNF"/>
    <property type="match status" value="1"/>
</dbReference>
<comment type="caution">
    <text evidence="5">The sequence shown here is derived from an EMBL/GenBank/DDBJ whole genome shotgun (WGS) entry which is preliminary data.</text>
</comment>
<dbReference type="PROSITE" id="PS51192">
    <property type="entry name" value="HELICASE_ATP_BIND_1"/>
    <property type="match status" value="1"/>
</dbReference>
<evidence type="ECO:0000259" key="3">
    <source>
        <dbReference type="PROSITE" id="PS51192"/>
    </source>
</evidence>
<keyword evidence="5" id="KW-0347">Helicase</keyword>
<evidence type="ECO:0000259" key="4">
    <source>
        <dbReference type="PROSITE" id="PS51194"/>
    </source>
</evidence>
<dbReference type="InterPro" id="IPR049730">
    <property type="entry name" value="SNF2/RAD54-like_C"/>
</dbReference>
<dbReference type="AlphaFoldDB" id="A0A5C4MI89"/>